<comment type="caution">
    <text evidence="4">The sequence shown here is derived from an EMBL/GenBank/DDBJ whole genome shotgun (WGS) entry which is preliminary data.</text>
</comment>
<dbReference type="SUPFAM" id="SSF56349">
    <property type="entry name" value="DNA breaking-rejoining enzymes"/>
    <property type="match status" value="1"/>
</dbReference>
<dbReference type="GO" id="GO:0006310">
    <property type="term" value="P:DNA recombination"/>
    <property type="evidence" value="ECO:0007669"/>
    <property type="project" value="UniProtKB-KW"/>
</dbReference>
<dbReference type="CDD" id="cd00397">
    <property type="entry name" value="DNA_BRE_C"/>
    <property type="match status" value="1"/>
</dbReference>
<evidence type="ECO:0000313" key="4">
    <source>
        <dbReference type="EMBL" id="KKL17097.1"/>
    </source>
</evidence>
<evidence type="ECO:0000256" key="1">
    <source>
        <dbReference type="ARBA" id="ARBA00023172"/>
    </source>
</evidence>
<name>A0A0F9BT91_9ZZZZ</name>
<dbReference type="InterPro" id="IPR002104">
    <property type="entry name" value="Integrase_catalytic"/>
</dbReference>
<sequence>MPIINYELKAKQSEENFFKNKDISEENIKEIKKFLIQYNVKAATKNIFFKHIVFLLKKTDNIKKDMQDRELINKIFQQIRGSVGKGYLFTIIKVSKMFCRWLNDGELPKGFKDIKSISKKEQKRDLKPEDMVTWKDGLNLSKATTSIQIKAVILSQLDGGFRPSEFIDLNYGDITIKKEFIIARVNGGKTGSRNVILYKSVPYLMRWIKDHPSQKKDDPLWVMEFNEKSHTKIKKSYKIRRYEYSALAKRVIQLGEKINIGKPLDFYNLRHSACSLAKLDNLPLEECSKKFGHSVDFFVGTYGRLSVEDSIKRMSKSYGIEKEKIKREVTISCRCGFVNKPNSEFCEQCNNPLTLGKALELEKGKDEKINKLEEDMTELKKAIQLIVDVKGDIGKLEKAEKIAEAKAK</sequence>
<gene>
    <name evidence="4" type="ORF">LCGC14_2488980</name>
</gene>
<dbReference type="Pfam" id="PF00589">
    <property type="entry name" value="Phage_integrase"/>
    <property type="match status" value="1"/>
</dbReference>
<dbReference type="EMBL" id="LAZR01039402">
    <property type="protein sequence ID" value="KKL17097.1"/>
    <property type="molecule type" value="Genomic_DNA"/>
</dbReference>
<dbReference type="AlphaFoldDB" id="A0A0F9BT91"/>
<feature type="coiled-coil region" evidence="2">
    <location>
        <begin position="362"/>
        <end position="389"/>
    </location>
</feature>
<organism evidence="4">
    <name type="scientific">marine sediment metagenome</name>
    <dbReference type="NCBI Taxonomy" id="412755"/>
    <lineage>
        <taxon>unclassified sequences</taxon>
        <taxon>metagenomes</taxon>
        <taxon>ecological metagenomes</taxon>
    </lineage>
</organism>
<keyword evidence="1" id="KW-0233">DNA recombination</keyword>
<protein>
    <recommendedName>
        <fullName evidence="3">Tyr recombinase domain-containing protein</fullName>
    </recommendedName>
</protein>
<reference evidence="4" key="1">
    <citation type="journal article" date="2015" name="Nature">
        <title>Complex archaea that bridge the gap between prokaryotes and eukaryotes.</title>
        <authorList>
            <person name="Spang A."/>
            <person name="Saw J.H."/>
            <person name="Jorgensen S.L."/>
            <person name="Zaremba-Niedzwiedzka K."/>
            <person name="Martijn J."/>
            <person name="Lind A.E."/>
            <person name="van Eijk R."/>
            <person name="Schleper C."/>
            <person name="Guy L."/>
            <person name="Ettema T.J."/>
        </authorList>
    </citation>
    <scope>NUCLEOTIDE SEQUENCE</scope>
</reference>
<evidence type="ECO:0000256" key="2">
    <source>
        <dbReference type="SAM" id="Coils"/>
    </source>
</evidence>
<dbReference type="InterPro" id="IPR011010">
    <property type="entry name" value="DNA_brk_join_enz"/>
</dbReference>
<proteinExistence type="predicted"/>
<keyword evidence="2" id="KW-0175">Coiled coil</keyword>
<dbReference type="GO" id="GO:0003677">
    <property type="term" value="F:DNA binding"/>
    <property type="evidence" value="ECO:0007669"/>
    <property type="project" value="InterPro"/>
</dbReference>
<accession>A0A0F9BT91</accession>
<dbReference type="PROSITE" id="PS51898">
    <property type="entry name" value="TYR_RECOMBINASE"/>
    <property type="match status" value="1"/>
</dbReference>
<evidence type="ECO:0000259" key="3">
    <source>
        <dbReference type="PROSITE" id="PS51898"/>
    </source>
</evidence>
<dbReference type="GO" id="GO:0015074">
    <property type="term" value="P:DNA integration"/>
    <property type="evidence" value="ECO:0007669"/>
    <property type="project" value="InterPro"/>
</dbReference>
<dbReference type="InterPro" id="IPR013762">
    <property type="entry name" value="Integrase-like_cat_sf"/>
</dbReference>
<feature type="domain" description="Tyr recombinase" evidence="3">
    <location>
        <begin position="121"/>
        <end position="315"/>
    </location>
</feature>
<dbReference type="Gene3D" id="1.10.443.10">
    <property type="entry name" value="Intergrase catalytic core"/>
    <property type="match status" value="1"/>
</dbReference>